<evidence type="ECO:0000313" key="2">
    <source>
        <dbReference type="EMBL" id="PIM98891.1"/>
    </source>
</evidence>
<dbReference type="PANTHER" id="PTHR48451:SF1">
    <property type="entry name" value="DUF4218 DOMAIN-CONTAINING PROTEIN"/>
    <property type="match status" value="1"/>
</dbReference>
<keyword evidence="3" id="KW-1185">Reference proteome</keyword>
<dbReference type="Proteomes" id="UP000231279">
    <property type="component" value="Unassembled WGS sequence"/>
</dbReference>
<protein>
    <recommendedName>
        <fullName evidence="1">DUF4218 domain-containing protein</fullName>
    </recommendedName>
</protein>
<dbReference type="STRING" id="429701.A0A2G9G117"/>
<dbReference type="PANTHER" id="PTHR48451">
    <property type="entry name" value="DUF4218 DOMAIN-CONTAINING PROTEIN"/>
    <property type="match status" value="1"/>
</dbReference>
<accession>A0A2G9G117</accession>
<gene>
    <name evidence="2" type="ORF">CDL12_28622</name>
</gene>
<organism evidence="2 3">
    <name type="scientific">Handroanthus impetiginosus</name>
    <dbReference type="NCBI Taxonomy" id="429701"/>
    <lineage>
        <taxon>Eukaryota</taxon>
        <taxon>Viridiplantae</taxon>
        <taxon>Streptophyta</taxon>
        <taxon>Embryophyta</taxon>
        <taxon>Tracheophyta</taxon>
        <taxon>Spermatophyta</taxon>
        <taxon>Magnoliopsida</taxon>
        <taxon>eudicotyledons</taxon>
        <taxon>Gunneridae</taxon>
        <taxon>Pentapetalae</taxon>
        <taxon>asterids</taxon>
        <taxon>lamiids</taxon>
        <taxon>Lamiales</taxon>
        <taxon>Bignoniaceae</taxon>
        <taxon>Crescentiina</taxon>
        <taxon>Tabebuia alliance</taxon>
        <taxon>Handroanthus</taxon>
    </lineage>
</organism>
<evidence type="ECO:0000259" key="1">
    <source>
        <dbReference type="Pfam" id="PF13960"/>
    </source>
</evidence>
<dbReference type="OrthoDB" id="913961at2759"/>
<comment type="caution">
    <text evidence="2">The sequence shown here is derived from an EMBL/GenBank/DDBJ whole genome shotgun (WGS) entry which is preliminary data.</text>
</comment>
<reference evidence="3" key="1">
    <citation type="journal article" date="2018" name="Gigascience">
        <title>Genome assembly of the Pink Ipe (Handroanthus impetiginosus, Bignoniaceae), a highly valued, ecologically keystone Neotropical timber forest tree.</title>
        <authorList>
            <person name="Silva-Junior O.B."/>
            <person name="Grattapaglia D."/>
            <person name="Novaes E."/>
            <person name="Collevatti R.G."/>
        </authorList>
    </citation>
    <scope>NUCLEOTIDE SEQUENCE [LARGE SCALE GENOMIC DNA]</scope>
    <source>
        <strain evidence="3">cv. UFG-1</strain>
    </source>
</reference>
<dbReference type="Pfam" id="PF13960">
    <property type="entry name" value="DUF4218"/>
    <property type="match status" value="1"/>
</dbReference>
<dbReference type="EMBL" id="NKXS01007993">
    <property type="protein sequence ID" value="PIM98891.1"/>
    <property type="molecule type" value="Genomic_DNA"/>
</dbReference>
<dbReference type="AlphaFoldDB" id="A0A2G9G117"/>
<name>A0A2G9G117_9LAMI</name>
<dbReference type="InterPro" id="IPR025452">
    <property type="entry name" value="DUF4218"/>
</dbReference>
<evidence type="ECO:0000313" key="3">
    <source>
        <dbReference type="Proteomes" id="UP000231279"/>
    </source>
</evidence>
<feature type="domain" description="DUF4218" evidence="1">
    <location>
        <begin position="2"/>
        <end position="43"/>
    </location>
</feature>
<sequence length="100" mass="11739">MVNNKARAEGSICEAYVIQEVGYFASYYFEPDIQLQRTRSKRNELNFEDFIYQNPHIRSVFNQPGRPAGKCTTRYLNDVEFNVAKLHVLINCDKVQDFVR</sequence>
<proteinExistence type="predicted"/>